<feature type="domain" description="Multi-ubiquitin" evidence="1">
    <location>
        <begin position="21"/>
        <end position="91"/>
    </location>
</feature>
<name>A0ABP8ISF9_9BACT</name>
<dbReference type="RefSeq" id="WP_345238113.1">
    <property type="nucleotide sequence ID" value="NZ_BAABGZ010000080.1"/>
</dbReference>
<sequence length="93" mass="10134">MNSSVEKKNDNGNALQRKDITIIINGTQHVVPKEELSFLEVVTLAQLATGPNVSYTINYRRGQGNKPEGSLVEGESVKLKEGMIFNATATDKS</sequence>
<protein>
    <recommendedName>
        <fullName evidence="1">Multi-ubiquitin domain-containing protein</fullName>
    </recommendedName>
</protein>
<gene>
    <name evidence="2" type="ORF">GCM10023185_41920</name>
</gene>
<dbReference type="EMBL" id="BAABGZ010000080">
    <property type="protein sequence ID" value="GAA4368830.1"/>
    <property type="molecule type" value="Genomic_DNA"/>
</dbReference>
<organism evidence="2 3">
    <name type="scientific">Hymenobacter saemangeumensis</name>
    <dbReference type="NCBI Taxonomy" id="1084522"/>
    <lineage>
        <taxon>Bacteria</taxon>
        <taxon>Pseudomonadati</taxon>
        <taxon>Bacteroidota</taxon>
        <taxon>Cytophagia</taxon>
        <taxon>Cytophagales</taxon>
        <taxon>Hymenobacteraceae</taxon>
        <taxon>Hymenobacter</taxon>
    </lineage>
</organism>
<evidence type="ECO:0000259" key="1">
    <source>
        <dbReference type="Pfam" id="PF14452"/>
    </source>
</evidence>
<accession>A0ABP8ISF9</accession>
<dbReference type="InterPro" id="IPR027802">
    <property type="entry name" value="Multi-ubiquitin_dom"/>
</dbReference>
<dbReference type="Pfam" id="PF14452">
    <property type="entry name" value="Multi_ubiq"/>
    <property type="match status" value="1"/>
</dbReference>
<comment type="caution">
    <text evidence="2">The sequence shown here is derived from an EMBL/GenBank/DDBJ whole genome shotgun (WGS) entry which is preliminary data.</text>
</comment>
<keyword evidence="3" id="KW-1185">Reference proteome</keyword>
<proteinExistence type="predicted"/>
<reference evidence="3" key="1">
    <citation type="journal article" date="2019" name="Int. J. Syst. Evol. Microbiol.">
        <title>The Global Catalogue of Microorganisms (GCM) 10K type strain sequencing project: providing services to taxonomists for standard genome sequencing and annotation.</title>
        <authorList>
            <consortium name="The Broad Institute Genomics Platform"/>
            <consortium name="The Broad Institute Genome Sequencing Center for Infectious Disease"/>
            <person name="Wu L."/>
            <person name="Ma J."/>
        </authorList>
    </citation>
    <scope>NUCLEOTIDE SEQUENCE [LARGE SCALE GENOMIC DNA]</scope>
    <source>
        <strain evidence="3">JCM 17923</strain>
    </source>
</reference>
<evidence type="ECO:0000313" key="3">
    <source>
        <dbReference type="Proteomes" id="UP001501153"/>
    </source>
</evidence>
<evidence type="ECO:0000313" key="2">
    <source>
        <dbReference type="EMBL" id="GAA4368830.1"/>
    </source>
</evidence>
<dbReference type="Proteomes" id="UP001501153">
    <property type="component" value="Unassembled WGS sequence"/>
</dbReference>